<gene>
    <name evidence="1" type="ORF">GCM10019071_02980</name>
</gene>
<organism evidence="1 2">
    <name type="scientific">Sphingobium fuliginis (strain ATCC 27551)</name>
    <dbReference type="NCBI Taxonomy" id="336203"/>
    <lineage>
        <taxon>Bacteria</taxon>
        <taxon>Pseudomonadati</taxon>
        <taxon>Pseudomonadota</taxon>
        <taxon>Alphaproteobacteria</taxon>
        <taxon>Sphingomonadales</taxon>
        <taxon>Sphingomonadaceae</taxon>
        <taxon>Sphingobium</taxon>
    </lineage>
</organism>
<sequence>MNSIYSGYREEAYVSLRDYYEPGYRERNNRLSQSITYKGYIEDFLSAFVKDPLTILDWGGDTGANTPFEKRRVSLDIFDISGKAVEGDARVVTREEATSSKYRLIVCAQILEHIPYPSDVLRIVREAMDKESVLYIEVPYEEVMRTGMENKENKKRHWHEHVNFYSQSSMDALLENCGFDILKRNKLVTEVAGSEVHILQVACRLA</sequence>
<dbReference type="InterPro" id="IPR029063">
    <property type="entry name" value="SAM-dependent_MTases_sf"/>
</dbReference>
<protein>
    <recommendedName>
        <fullName evidence="3">Methyltransferase domain-containing protein</fullName>
    </recommendedName>
</protein>
<reference evidence="2" key="1">
    <citation type="journal article" date="2019" name="Int. J. Syst. Evol. Microbiol.">
        <title>The Global Catalogue of Microorganisms (GCM) 10K type strain sequencing project: providing services to taxonomists for standard genome sequencing and annotation.</title>
        <authorList>
            <consortium name="The Broad Institute Genomics Platform"/>
            <consortium name="The Broad Institute Genome Sequencing Center for Infectious Disease"/>
            <person name="Wu L."/>
            <person name="Ma J."/>
        </authorList>
    </citation>
    <scope>NUCLEOTIDE SEQUENCE [LARGE SCALE GENOMIC DNA]</scope>
    <source>
        <strain evidence="2">CCM 7327</strain>
    </source>
</reference>
<evidence type="ECO:0000313" key="1">
    <source>
        <dbReference type="EMBL" id="GFZ77924.1"/>
    </source>
</evidence>
<dbReference type="Proteomes" id="UP000628109">
    <property type="component" value="Unassembled WGS sequence"/>
</dbReference>
<keyword evidence="2" id="KW-1185">Reference proteome</keyword>
<dbReference type="Gene3D" id="3.40.50.150">
    <property type="entry name" value="Vaccinia Virus protein VP39"/>
    <property type="match status" value="1"/>
</dbReference>
<name>A0ABQ1EMR5_SPHSA</name>
<evidence type="ECO:0008006" key="3">
    <source>
        <dbReference type="Google" id="ProtNLM"/>
    </source>
</evidence>
<accession>A0ABQ1EMR5</accession>
<dbReference type="Pfam" id="PF13489">
    <property type="entry name" value="Methyltransf_23"/>
    <property type="match status" value="1"/>
</dbReference>
<proteinExistence type="predicted"/>
<evidence type="ECO:0000313" key="2">
    <source>
        <dbReference type="Proteomes" id="UP000628109"/>
    </source>
</evidence>
<dbReference type="SUPFAM" id="SSF53335">
    <property type="entry name" value="S-adenosyl-L-methionine-dependent methyltransferases"/>
    <property type="match status" value="1"/>
</dbReference>
<comment type="caution">
    <text evidence="1">The sequence shown here is derived from an EMBL/GenBank/DDBJ whole genome shotgun (WGS) entry which is preliminary data.</text>
</comment>
<dbReference type="EMBL" id="BMDU01000001">
    <property type="protein sequence ID" value="GFZ77924.1"/>
    <property type="molecule type" value="Genomic_DNA"/>
</dbReference>